<organism evidence="2 3">
    <name type="scientific">Platanthera zijinensis</name>
    <dbReference type="NCBI Taxonomy" id="2320716"/>
    <lineage>
        <taxon>Eukaryota</taxon>
        <taxon>Viridiplantae</taxon>
        <taxon>Streptophyta</taxon>
        <taxon>Embryophyta</taxon>
        <taxon>Tracheophyta</taxon>
        <taxon>Spermatophyta</taxon>
        <taxon>Magnoliopsida</taxon>
        <taxon>Liliopsida</taxon>
        <taxon>Asparagales</taxon>
        <taxon>Orchidaceae</taxon>
        <taxon>Orchidoideae</taxon>
        <taxon>Orchideae</taxon>
        <taxon>Orchidinae</taxon>
        <taxon>Platanthera</taxon>
    </lineage>
</organism>
<protein>
    <submittedName>
        <fullName evidence="2">F-box protein</fullName>
    </submittedName>
</protein>
<gene>
    <name evidence="2" type="ORF">KSP39_PZI018978</name>
</gene>
<evidence type="ECO:0000313" key="2">
    <source>
        <dbReference type="EMBL" id="KAK8926659.1"/>
    </source>
</evidence>
<dbReference type="SMART" id="SM00256">
    <property type="entry name" value="FBOX"/>
    <property type="match status" value="1"/>
</dbReference>
<proteinExistence type="predicted"/>
<feature type="domain" description="F-box" evidence="1">
    <location>
        <begin position="44"/>
        <end position="83"/>
    </location>
</feature>
<comment type="caution">
    <text evidence="2">The sequence shown here is derived from an EMBL/GenBank/DDBJ whole genome shotgun (WGS) entry which is preliminary data.</text>
</comment>
<dbReference type="EMBL" id="JBBWWQ010000016">
    <property type="protein sequence ID" value="KAK8926659.1"/>
    <property type="molecule type" value="Genomic_DNA"/>
</dbReference>
<dbReference type="InterPro" id="IPR036047">
    <property type="entry name" value="F-box-like_dom_sf"/>
</dbReference>
<dbReference type="Pfam" id="PF08268">
    <property type="entry name" value="FBA_3"/>
    <property type="match status" value="1"/>
</dbReference>
<dbReference type="PANTHER" id="PTHR31672">
    <property type="entry name" value="BNACNNG10540D PROTEIN"/>
    <property type="match status" value="1"/>
</dbReference>
<dbReference type="InterPro" id="IPR001810">
    <property type="entry name" value="F-box_dom"/>
</dbReference>
<evidence type="ECO:0000259" key="1">
    <source>
        <dbReference type="SMART" id="SM00256"/>
    </source>
</evidence>
<dbReference type="InterPro" id="IPR013187">
    <property type="entry name" value="F-box-assoc_dom_typ3"/>
</dbReference>
<keyword evidence="3" id="KW-1185">Reference proteome</keyword>
<evidence type="ECO:0000313" key="3">
    <source>
        <dbReference type="Proteomes" id="UP001418222"/>
    </source>
</evidence>
<name>A0AAP0B4A0_9ASPA</name>
<reference evidence="2 3" key="1">
    <citation type="journal article" date="2022" name="Nat. Plants">
        <title>Genomes of leafy and leafless Platanthera orchids illuminate the evolution of mycoheterotrophy.</title>
        <authorList>
            <person name="Li M.H."/>
            <person name="Liu K.W."/>
            <person name="Li Z."/>
            <person name="Lu H.C."/>
            <person name="Ye Q.L."/>
            <person name="Zhang D."/>
            <person name="Wang J.Y."/>
            <person name="Li Y.F."/>
            <person name="Zhong Z.M."/>
            <person name="Liu X."/>
            <person name="Yu X."/>
            <person name="Liu D.K."/>
            <person name="Tu X.D."/>
            <person name="Liu B."/>
            <person name="Hao Y."/>
            <person name="Liao X.Y."/>
            <person name="Jiang Y.T."/>
            <person name="Sun W.H."/>
            <person name="Chen J."/>
            <person name="Chen Y.Q."/>
            <person name="Ai Y."/>
            <person name="Zhai J.W."/>
            <person name="Wu S.S."/>
            <person name="Zhou Z."/>
            <person name="Hsiao Y.Y."/>
            <person name="Wu W.L."/>
            <person name="Chen Y.Y."/>
            <person name="Lin Y.F."/>
            <person name="Hsu J.L."/>
            <person name="Li C.Y."/>
            <person name="Wang Z.W."/>
            <person name="Zhao X."/>
            <person name="Zhong W.Y."/>
            <person name="Ma X.K."/>
            <person name="Ma L."/>
            <person name="Huang J."/>
            <person name="Chen G.Z."/>
            <person name="Huang M.Z."/>
            <person name="Huang L."/>
            <person name="Peng D.H."/>
            <person name="Luo Y.B."/>
            <person name="Zou S.Q."/>
            <person name="Chen S.P."/>
            <person name="Lan S."/>
            <person name="Tsai W.C."/>
            <person name="Van de Peer Y."/>
            <person name="Liu Z.J."/>
        </authorList>
    </citation>
    <scope>NUCLEOTIDE SEQUENCE [LARGE SCALE GENOMIC DNA]</scope>
    <source>
        <strain evidence="2">Lor287</strain>
    </source>
</reference>
<dbReference type="Pfam" id="PF00646">
    <property type="entry name" value="F-box"/>
    <property type="match status" value="1"/>
</dbReference>
<dbReference type="AlphaFoldDB" id="A0AAP0B4A0"/>
<dbReference type="InterPro" id="IPR050796">
    <property type="entry name" value="SCF_F-box_component"/>
</dbReference>
<dbReference type="Proteomes" id="UP001418222">
    <property type="component" value="Unassembled WGS sequence"/>
</dbReference>
<dbReference type="SUPFAM" id="SSF81383">
    <property type="entry name" value="F-box domain"/>
    <property type="match status" value="1"/>
</dbReference>
<dbReference type="InterPro" id="IPR017451">
    <property type="entry name" value="F-box-assoc_interact_dom"/>
</dbReference>
<dbReference type="NCBIfam" id="TIGR01640">
    <property type="entry name" value="F_box_assoc_1"/>
    <property type="match status" value="1"/>
</dbReference>
<accession>A0AAP0B4A0</accession>
<sequence length="420" mass="47661">MKMEKKRAVMMESTAELRKKLMKEKKKTPLVEKKSERRKMGVHIPGHITPEILLRLPARSLGKFRCVSKSWLSITSNAAFVKSNTQHNLITRRSLITGECDRMIQPIKSYLASAEATSESAVRLQPMETMPENSYVMASCDGLVCVRSFEDSQHYISNPLTGQSIALPLDPLRLTCKLGFYFHHSTSKYRLIRFKMPANESEVLVVGENSWRLIPGTVPASFHCECPLDLSGKLYWLAHTRSKLVLEPAELPPDIIVIFDEEEEVYSVICPPPSKKLQEYLGGNLVNFNGELGLWVAGLSDTIDLWIMDNFWIKRYSINYAHIPKCPSRFKVEARSLAWILGGAISTGDEELLLDLSTIIEPHYFVRWNLKSKTCVLRHLIDRSSPYRSTFPYTETLTDPHYSASTLMELTCTASLLSQG</sequence>